<dbReference type="PANTHER" id="PTHR36834">
    <property type="entry name" value="MEMBRANE PROTEIN-RELATED"/>
    <property type="match status" value="1"/>
</dbReference>
<sequence length="154" mass="17722">MTKIMDKLKKLSYSELMIKGLCAFTMLIYLYCVMNVTLIDRDPGMRRHVFRPLWELSTMFRSGDYHYWIGQIGGNVIMLLPLGFMLPIMSEKFKSIKAAALSGFAVSVMIEFTQYYTGRGLFESDDIMHNTIGACIGCLIYIVLSDRILKNEYQ</sequence>
<dbReference type="Proteomes" id="UP000183190">
    <property type="component" value="Unassembled WGS sequence"/>
</dbReference>
<name>A0A1H6HZU9_RUMFL</name>
<protein>
    <submittedName>
        <fullName evidence="3">VanZ like family protein</fullName>
    </submittedName>
</protein>
<keyword evidence="1" id="KW-1133">Transmembrane helix</keyword>
<feature type="transmembrane region" description="Helical" evidence="1">
    <location>
        <begin position="21"/>
        <end position="39"/>
    </location>
</feature>
<dbReference type="InterPro" id="IPR053150">
    <property type="entry name" value="Teicoplanin_resist-assoc"/>
</dbReference>
<dbReference type="Pfam" id="PF04892">
    <property type="entry name" value="VanZ"/>
    <property type="match status" value="1"/>
</dbReference>
<feature type="domain" description="VanZ-like" evidence="2">
    <location>
        <begin position="27"/>
        <end position="144"/>
    </location>
</feature>
<dbReference type="EMBL" id="FNWV01000001">
    <property type="protein sequence ID" value="SEH41562.1"/>
    <property type="molecule type" value="Genomic_DNA"/>
</dbReference>
<evidence type="ECO:0000259" key="2">
    <source>
        <dbReference type="Pfam" id="PF04892"/>
    </source>
</evidence>
<dbReference type="RefSeq" id="WP_081348083.1">
    <property type="nucleotide sequence ID" value="NZ_FNWV01000001.1"/>
</dbReference>
<dbReference type="OrthoDB" id="9805025at2"/>
<keyword evidence="1" id="KW-0472">Membrane</keyword>
<evidence type="ECO:0000313" key="3">
    <source>
        <dbReference type="EMBL" id="SEH41562.1"/>
    </source>
</evidence>
<organism evidence="3 4">
    <name type="scientific">Ruminococcus flavefaciens</name>
    <dbReference type="NCBI Taxonomy" id="1265"/>
    <lineage>
        <taxon>Bacteria</taxon>
        <taxon>Bacillati</taxon>
        <taxon>Bacillota</taxon>
        <taxon>Clostridia</taxon>
        <taxon>Eubacteriales</taxon>
        <taxon>Oscillospiraceae</taxon>
        <taxon>Ruminococcus</taxon>
    </lineage>
</organism>
<evidence type="ECO:0000256" key="1">
    <source>
        <dbReference type="SAM" id="Phobius"/>
    </source>
</evidence>
<feature type="transmembrane region" description="Helical" evidence="1">
    <location>
        <begin position="127"/>
        <end position="144"/>
    </location>
</feature>
<evidence type="ECO:0000313" key="4">
    <source>
        <dbReference type="Proteomes" id="UP000183190"/>
    </source>
</evidence>
<dbReference type="AlphaFoldDB" id="A0A1H6HZU9"/>
<feature type="transmembrane region" description="Helical" evidence="1">
    <location>
        <begin position="98"/>
        <end position="115"/>
    </location>
</feature>
<proteinExistence type="predicted"/>
<accession>A0A1H6HZU9</accession>
<dbReference type="InterPro" id="IPR006976">
    <property type="entry name" value="VanZ-like"/>
</dbReference>
<gene>
    <name evidence="3" type="ORF">SAMN02910265_00525</name>
</gene>
<reference evidence="3 4" key="1">
    <citation type="submission" date="2016-10" db="EMBL/GenBank/DDBJ databases">
        <authorList>
            <person name="de Groot N.N."/>
        </authorList>
    </citation>
    <scope>NUCLEOTIDE SEQUENCE [LARGE SCALE GENOMIC DNA]</scope>
    <source>
        <strain evidence="3 4">YAD2003</strain>
    </source>
</reference>
<feature type="transmembrane region" description="Helical" evidence="1">
    <location>
        <begin position="65"/>
        <end position="86"/>
    </location>
</feature>
<dbReference type="PANTHER" id="PTHR36834:SF1">
    <property type="entry name" value="INTEGRAL MEMBRANE PROTEIN"/>
    <property type="match status" value="1"/>
</dbReference>
<keyword evidence="1" id="KW-0812">Transmembrane</keyword>